<reference evidence="6" key="1">
    <citation type="journal article" date="2021" name="Nat. Commun.">
        <title>Genetic determinants of endophytism in the Arabidopsis root mycobiome.</title>
        <authorList>
            <person name="Mesny F."/>
            <person name="Miyauchi S."/>
            <person name="Thiergart T."/>
            <person name="Pickel B."/>
            <person name="Atanasova L."/>
            <person name="Karlsson M."/>
            <person name="Huettel B."/>
            <person name="Barry K.W."/>
            <person name="Haridas S."/>
            <person name="Chen C."/>
            <person name="Bauer D."/>
            <person name="Andreopoulos W."/>
            <person name="Pangilinan J."/>
            <person name="LaButti K."/>
            <person name="Riley R."/>
            <person name="Lipzen A."/>
            <person name="Clum A."/>
            <person name="Drula E."/>
            <person name="Henrissat B."/>
            <person name="Kohler A."/>
            <person name="Grigoriev I.V."/>
            <person name="Martin F.M."/>
            <person name="Hacquard S."/>
        </authorList>
    </citation>
    <scope>NUCLEOTIDE SEQUENCE</scope>
    <source>
        <strain evidence="6">MPI-CAGE-AT-0016</strain>
    </source>
</reference>
<protein>
    <submittedName>
        <fullName evidence="6">RNAse P Rpr2/Rpp21/SNM1 subunit domain-containing protein</fullName>
    </submittedName>
</protein>
<accession>A0A8K0TAF7</accession>
<dbReference type="Pfam" id="PF04032">
    <property type="entry name" value="Rpr2"/>
    <property type="match status" value="1"/>
</dbReference>
<evidence type="ECO:0000256" key="3">
    <source>
        <dbReference type="ARBA" id="ARBA00022833"/>
    </source>
</evidence>
<feature type="region of interest" description="Disordered" evidence="5">
    <location>
        <begin position="130"/>
        <end position="150"/>
    </location>
</feature>
<dbReference type="AlphaFoldDB" id="A0A8K0TAF7"/>
<comment type="caution">
    <text evidence="6">The sequence shown here is derived from an EMBL/GenBank/DDBJ whole genome shotgun (WGS) entry which is preliminary data.</text>
</comment>
<dbReference type="Proteomes" id="UP000813385">
    <property type="component" value="Unassembled WGS sequence"/>
</dbReference>
<dbReference type="OrthoDB" id="128536at2759"/>
<sequence length="150" mass="16558">MAKGKPNESVPNRHLYSRMSYLHQAATYLASQDSTTERKTTTEDKLAPPPSHNLARHLVAGIRTVGRKALIRPSPRMKQTLCKHCDSVLIEGKTCITSVENASKGGKKPWADMLVVRCITCDNVKRYPVNAPKQKRKGLREPAPAKAAEG</sequence>
<feature type="compositionally biased region" description="Basic and acidic residues" evidence="5">
    <location>
        <begin position="35"/>
        <end position="46"/>
    </location>
</feature>
<dbReference type="PANTHER" id="PTHR14742">
    <property type="entry name" value="RIBONUCLEASE P SUBUNIT P21"/>
    <property type="match status" value="1"/>
</dbReference>
<gene>
    <name evidence="6" type="ORF">B0T11DRAFT_101735</name>
</gene>
<dbReference type="GO" id="GO:0005655">
    <property type="term" value="C:nucleolar ribonuclease P complex"/>
    <property type="evidence" value="ECO:0007669"/>
    <property type="project" value="TreeGrafter"/>
</dbReference>
<keyword evidence="7" id="KW-1185">Reference proteome</keyword>
<keyword evidence="1" id="KW-0819">tRNA processing</keyword>
<keyword evidence="2" id="KW-0479">Metal-binding</keyword>
<dbReference type="GO" id="GO:0046872">
    <property type="term" value="F:metal ion binding"/>
    <property type="evidence" value="ECO:0007669"/>
    <property type="project" value="UniProtKB-KW"/>
</dbReference>
<dbReference type="PANTHER" id="PTHR14742:SF0">
    <property type="entry name" value="RIBONUCLEASE P PROTEIN SUBUNIT P21"/>
    <property type="match status" value="1"/>
</dbReference>
<evidence type="ECO:0000313" key="6">
    <source>
        <dbReference type="EMBL" id="KAH7358255.1"/>
    </source>
</evidence>
<organism evidence="6 7">
    <name type="scientific">Plectosphaerella cucumerina</name>
    <dbReference type="NCBI Taxonomy" id="40658"/>
    <lineage>
        <taxon>Eukaryota</taxon>
        <taxon>Fungi</taxon>
        <taxon>Dikarya</taxon>
        <taxon>Ascomycota</taxon>
        <taxon>Pezizomycotina</taxon>
        <taxon>Sordariomycetes</taxon>
        <taxon>Hypocreomycetidae</taxon>
        <taxon>Glomerellales</taxon>
        <taxon>Plectosphaerellaceae</taxon>
        <taxon>Plectosphaerella</taxon>
    </lineage>
</organism>
<dbReference type="InterPro" id="IPR007175">
    <property type="entry name" value="Rpr2/Snm1/Rpp21"/>
</dbReference>
<evidence type="ECO:0000256" key="2">
    <source>
        <dbReference type="ARBA" id="ARBA00022723"/>
    </source>
</evidence>
<evidence type="ECO:0000256" key="1">
    <source>
        <dbReference type="ARBA" id="ARBA00022694"/>
    </source>
</evidence>
<comment type="similarity">
    <text evidence="4">Belongs to the eukaryotic/archaeal RNase P protein component 4 family.</text>
</comment>
<dbReference type="Gene3D" id="6.20.50.20">
    <property type="match status" value="1"/>
</dbReference>
<keyword evidence="3" id="KW-0862">Zinc</keyword>
<evidence type="ECO:0000256" key="4">
    <source>
        <dbReference type="ARBA" id="ARBA00038402"/>
    </source>
</evidence>
<evidence type="ECO:0000256" key="5">
    <source>
        <dbReference type="SAM" id="MobiDB-lite"/>
    </source>
</evidence>
<evidence type="ECO:0000313" key="7">
    <source>
        <dbReference type="Proteomes" id="UP000813385"/>
    </source>
</evidence>
<feature type="region of interest" description="Disordered" evidence="5">
    <location>
        <begin position="31"/>
        <end position="52"/>
    </location>
</feature>
<name>A0A8K0TAF7_9PEZI</name>
<dbReference type="EMBL" id="JAGPXD010000004">
    <property type="protein sequence ID" value="KAH7358255.1"/>
    <property type="molecule type" value="Genomic_DNA"/>
</dbReference>
<proteinExistence type="inferred from homology"/>
<dbReference type="GO" id="GO:0008033">
    <property type="term" value="P:tRNA processing"/>
    <property type="evidence" value="ECO:0007669"/>
    <property type="project" value="UniProtKB-KW"/>
</dbReference>